<dbReference type="EC" id="3.4.21.53" evidence="1"/>
<dbReference type="InterPro" id="IPR027065">
    <property type="entry name" value="Lon_Prtase"/>
</dbReference>
<feature type="domain" description="Lon proteolytic" evidence="2">
    <location>
        <begin position="254"/>
        <end position="353"/>
    </location>
</feature>
<dbReference type="GO" id="GO:0006508">
    <property type="term" value="P:proteolysis"/>
    <property type="evidence" value="ECO:0007669"/>
    <property type="project" value="UniProtKB-KW"/>
</dbReference>
<feature type="active site" evidence="1">
    <location>
        <position position="260"/>
    </location>
</feature>
<comment type="similarity">
    <text evidence="1">Belongs to the peptidase S16 family.</text>
</comment>
<keyword evidence="1" id="KW-0378">Hydrolase</keyword>
<dbReference type="Pfam" id="PF05362">
    <property type="entry name" value="Lon_C"/>
    <property type="match status" value="1"/>
</dbReference>
<reference evidence="3 4" key="1">
    <citation type="submission" date="2019-05" db="EMBL/GenBank/DDBJ databases">
        <title>Nakamurella sp. N5BH11, whole genome shotgun sequence.</title>
        <authorList>
            <person name="Tuo L."/>
        </authorList>
    </citation>
    <scope>NUCLEOTIDE SEQUENCE [LARGE SCALE GENOMIC DNA]</scope>
    <source>
        <strain evidence="3 4">N5BH11</strain>
    </source>
</reference>
<evidence type="ECO:0000313" key="4">
    <source>
        <dbReference type="Proteomes" id="UP000306985"/>
    </source>
</evidence>
<dbReference type="InterPro" id="IPR014721">
    <property type="entry name" value="Ribsml_uS5_D2-typ_fold_subgr"/>
</dbReference>
<dbReference type="OrthoDB" id="2356897at2"/>
<dbReference type="EMBL" id="SZZH01000001">
    <property type="protein sequence ID" value="TKV61359.1"/>
    <property type="molecule type" value="Genomic_DNA"/>
</dbReference>
<protein>
    <recommendedName>
        <fullName evidence="1">endopeptidase La</fullName>
        <ecNumber evidence="1">3.4.21.53</ecNumber>
    </recommendedName>
</protein>
<evidence type="ECO:0000259" key="2">
    <source>
        <dbReference type="PROSITE" id="PS51786"/>
    </source>
</evidence>
<organism evidence="3 4">
    <name type="scientific">Nakamurella flava</name>
    <dbReference type="NCBI Taxonomy" id="2576308"/>
    <lineage>
        <taxon>Bacteria</taxon>
        <taxon>Bacillati</taxon>
        <taxon>Actinomycetota</taxon>
        <taxon>Actinomycetes</taxon>
        <taxon>Nakamurellales</taxon>
        <taxon>Nakamurellaceae</taxon>
        <taxon>Nakamurella</taxon>
    </lineage>
</organism>
<sequence>MSWYSRLTLRGRTVVVGSVLTAVLVVIGVAVPVPYVAVGPGVTFDTLGSVDGTPVVSFSGDGVPTSVDDPVPAGGQLNMTTISVTDGVRLFQALGLWATGEYALAPREDYYPPDKSVDQVRAEDAQAFRDSQSSAEIAALNHLGYPQVVYVGTIPAGSPSAGVLEPQDQITGIDDTAVTDLASLSTALQGTSPGQVVGVKVLRGGAEQTVKVTLGDPPAGSTGQDATQPAERGYLGVSAVQRPTAPFTITISLEQIGGPSAGLMFTLGIIDKLGGQDLTGGKFIAGTGTMSIDGTVGPIGGVLLKLITARDAGATVFLVPERNCAEARTQVPEGLQLVKVATLDDALSALETIRAGGTPPGC</sequence>
<dbReference type="RefSeq" id="WP_137448663.1">
    <property type="nucleotide sequence ID" value="NZ_SZZH01000001.1"/>
</dbReference>
<keyword evidence="4" id="KW-1185">Reference proteome</keyword>
<dbReference type="SUPFAM" id="SSF54211">
    <property type="entry name" value="Ribosomal protein S5 domain 2-like"/>
    <property type="match status" value="1"/>
</dbReference>
<dbReference type="InterPro" id="IPR036034">
    <property type="entry name" value="PDZ_sf"/>
</dbReference>
<gene>
    <name evidence="3" type="ORF">FDO65_07120</name>
</gene>
<dbReference type="GO" id="GO:0004252">
    <property type="term" value="F:serine-type endopeptidase activity"/>
    <property type="evidence" value="ECO:0007669"/>
    <property type="project" value="UniProtKB-UniRule"/>
</dbReference>
<comment type="catalytic activity">
    <reaction evidence="1">
        <text>Hydrolysis of proteins in presence of ATP.</text>
        <dbReference type="EC" id="3.4.21.53"/>
    </reaction>
</comment>
<dbReference type="PANTHER" id="PTHR10046">
    <property type="entry name" value="ATP DEPENDENT LON PROTEASE FAMILY MEMBER"/>
    <property type="match status" value="1"/>
</dbReference>
<proteinExistence type="inferred from homology"/>
<dbReference type="GO" id="GO:0005524">
    <property type="term" value="F:ATP binding"/>
    <property type="evidence" value="ECO:0007669"/>
    <property type="project" value="InterPro"/>
</dbReference>
<dbReference type="GO" id="GO:0004176">
    <property type="term" value="F:ATP-dependent peptidase activity"/>
    <property type="evidence" value="ECO:0007669"/>
    <property type="project" value="UniProtKB-UniRule"/>
</dbReference>
<dbReference type="AlphaFoldDB" id="A0A4U6QM12"/>
<feature type="active site" evidence="1">
    <location>
        <position position="305"/>
    </location>
</feature>
<dbReference type="PROSITE" id="PS51786">
    <property type="entry name" value="LON_PROTEOLYTIC"/>
    <property type="match status" value="1"/>
</dbReference>
<name>A0A4U6QM12_9ACTN</name>
<dbReference type="InterPro" id="IPR008269">
    <property type="entry name" value="Lon_proteolytic"/>
</dbReference>
<dbReference type="InterPro" id="IPR001478">
    <property type="entry name" value="PDZ"/>
</dbReference>
<dbReference type="SUPFAM" id="SSF50156">
    <property type="entry name" value="PDZ domain-like"/>
    <property type="match status" value="1"/>
</dbReference>
<dbReference type="Pfam" id="PF13180">
    <property type="entry name" value="PDZ_2"/>
    <property type="match status" value="1"/>
</dbReference>
<comment type="caution">
    <text evidence="3">The sequence shown here is derived from an EMBL/GenBank/DDBJ whole genome shotgun (WGS) entry which is preliminary data.</text>
</comment>
<accession>A0A4U6QM12</accession>
<dbReference type="GO" id="GO:0030163">
    <property type="term" value="P:protein catabolic process"/>
    <property type="evidence" value="ECO:0007669"/>
    <property type="project" value="InterPro"/>
</dbReference>
<keyword evidence="1" id="KW-0645">Protease</keyword>
<dbReference type="Gene3D" id="3.30.230.10">
    <property type="match status" value="1"/>
</dbReference>
<evidence type="ECO:0000313" key="3">
    <source>
        <dbReference type="EMBL" id="TKV61359.1"/>
    </source>
</evidence>
<dbReference type="InterPro" id="IPR020568">
    <property type="entry name" value="Ribosomal_Su5_D2-typ_SF"/>
</dbReference>
<dbReference type="Proteomes" id="UP000306985">
    <property type="component" value="Unassembled WGS sequence"/>
</dbReference>
<keyword evidence="1" id="KW-0720">Serine protease</keyword>
<evidence type="ECO:0000256" key="1">
    <source>
        <dbReference type="PROSITE-ProRule" id="PRU01122"/>
    </source>
</evidence>